<dbReference type="InterPro" id="IPR012347">
    <property type="entry name" value="Ferritin-like"/>
</dbReference>
<dbReference type="InterPro" id="IPR025419">
    <property type="entry name" value="DUF4142"/>
</dbReference>
<evidence type="ECO:0000313" key="2">
    <source>
        <dbReference type="EMBL" id="RST31231.1"/>
    </source>
</evidence>
<dbReference type="EMBL" id="RWJF01000001">
    <property type="protein sequence ID" value="RST31231.1"/>
    <property type="molecule type" value="Genomic_DNA"/>
</dbReference>
<organism evidence="2 3">
    <name type="scientific">Sphingomonas ginkgonis</name>
    <dbReference type="NCBI Taxonomy" id="2315330"/>
    <lineage>
        <taxon>Bacteria</taxon>
        <taxon>Pseudomonadati</taxon>
        <taxon>Pseudomonadota</taxon>
        <taxon>Alphaproteobacteria</taxon>
        <taxon>Sphingomonadales</taxon>
        <taxon>Sphingomonadaceae</taxon>
        <taxon>Sphingomonas</taxon>
    </lineage>
</organism>
<dbReference type="Gene3D" id="1.20.1260.10">
    <property type="match status" value="1"/>
</dbReference>
<dbReference type="Proteomes" id="UP000274661">
    <property type="component" value="Unassembled WGS sequence"/>
</dbReference>
<evidence type="ECO:0000313" key="3">
    <source>
        <dbReference type="Proteomes" id="UP000274661"/>
    </source>
</evidence>
<protein>
    <submittedName>
        <fullName evidence="2">DUF4142 domain-containing protein</fullName>
    </submittedName>
</protein>
<sequence>MKIQCRRNERSGAGFPRNREIERMARSKPMNFKQLILAATAAVGLAGSASATLPTPNPAAATRDNQAFLFNAGAGDIFEITSSVMAIQHSQNPQVRAFASMLISDHTNLTNNTLATAKAAGVMAPPPELSPMQKSMLAQLAAASPASFDRVYLQQQLPAHQMALQMMQGYAAQGDVPQLRQAAGGAVPIVQNHIREVQQLLGSVR</sequence>
<evidence type="ECO:0000259" key="1">
    <source>
        <dbReference type="Pfam" id="PF13628"/>
    </source>
</evidence>
<dbReference type="PANTHER" id="PTHR38593:SF1">
    <property type="entry name" value="BLR2558 PROTEIN"/>
    <property type="match status" value="1"/>
</dbReference>
<proteinExistence type="predicted"/>
<gene>
    <name evidence="2" type="ORF">HMF7854_10585</name>
</gene>
<dbReference type="OrthoDB" id="8005547at2"/>
<reference evidence="2 3" key="1">
    <citation type="submission" date="2018-12" db="EMBL/GenBank/DDBJ databases">
        <title>Sphingomonas sp. HMF7854 Genome sequencing and assembly.</title>
        <authorList>
            <person name="Cha I."/>
            <person name="Kang H."/>
            <person name="Kim H."/>
            <person name="Kang J."/>
            <person name="Joh K."/>
        </authorList>
    </citation>
    <scope>NUCLEOTIDE SEQUENCE [LARGE SCALE GENOMIC DNA]</scope>
    <source>
        <strain evidence="2 3">HMF7854</strain>
    </source>
</reference>
<comment type="caution">
    <text evidence="2">The sequence shown here is derived from an EMBL/GenBank/DDBJ whole genome shotgun (WGS) entry which is preliminary data.</text>
</comment>
<keyword evidence="3" id="KW-1185">Reference proteome</keyword>
<dbReference type="PANTHER" id="PTHR38593">
    <property type="entry name" value="BLR2558 PROTEIN"/>
    <property type="match status" value="1"/>
</dbReference>
<feature type="domain" description="DUF4142" evidence="1">
    <location>
        <begin position="65"/>
        <end position="200"/>
    </location>
</feature>
<name>A0A429VBA1_9SPHN</name>
<dbReference type="Pfam" id="PF13628">
    <property type="entry name" value="DUF4142"/>
    <property type="match status" value="1"/>
</dbReference>
<accession>A0A429VBA1</accession>
<dbReference type="AlphaFoldDB" id="A0A429VBA1"/>